<dbReference type="Gene3D" id="3.30.720.110">
    <property type="match status" value="1"/>
</dbReference>
<feature type="domain" description="VOC" evidence="1">
    <location>
        <begin position="1"/>
        <end position="125"/>
    </location>
</feature>
<dbReference type="InterPro" id="IPR004360">
    <property type="entry name" value="Glyas_Fos-R_dOase_dom"/>
</dbReference>
<evidence type="ECO:0000313" key="3">
    <source>
        <dbReference type="Proteomes" id="UP001144205"/>
    </source>
</evidence>
<dbReference type="Pfam" id="PF00903">
    <property type="entry name" value="Glyoxalase"/>
    <property type="match status" value="1"/>
</dbReference>
<dbReference type="PROSITE" id="PS51819">
    <property type="entry name" value="VOC"/>
    <property type="match status" value="1"/>
</dbReference>
<dbReference type="PANTHER" id="PTHR34109:SF1">
    <property type="entry name" value="VOC DOMAIN-CONTAINING PROTEIN"/>
    <property type="match status" value="1"/>
</dbReference>
<gene>
    <name evidence="2" type="ORF">STA1M1_26750</name>
</gene>
<proteinExistence type="predicted"/>
<dbReference type="CDD" id="cd07246">
    <property type="entry name" value="VOC_like"/>
    <property type="match status" value="1"/>
</dbReference>
<name>A0ABQ5LWQ4_9RHOB</name>
<evidence type="ECO:0000259" key="1">
    <source>
        <dbReference type="PROSITE" id="PS51819"/>
    </source>
</evidence>
<dbReference type="SUPFAM" id="SSF54593">
    <property type="entry name" value="Glyoxalase/Bleomycin resistance protein/Dihydroxybiphenyl dioxygenase"/>
    <property type="match status" value="1"/>
</dbReference>
<keyword evidence="3" id="KW-1185">Reference proteome</keyword>
<sequence length="144" mass="15432">MSLTPYLVVGNAEAAIAFYIAAFGAEEDFRMTDPGDGRIGHAELTIGAARFMLADEYPDFGALSPDSIGGTPVTLHLALDDVDATVARAEAEGALVLRAPADHSFGERTATLVDPFGHRWTLAQEIEAVAPEEMQRRWENETGA</sequence>
<dbReference type="Proteomes" id="UP001144205">
    <property type="component" value="Unassembled WGS sequence"/>
</dbReference>
<accession>A0ABQ5LWQ4</accession>
<reference evidence="2" key="1">
    <citation type="journal article" date="2023" name="Int. J. Syst. Evol. Microbiol.">
        <title>Sinisalibacter aestuarii sp. nov., isolated from estuarine sediment of the Arakawa River.</title>
        <authorList>
            <person name="Arafat S.T."/>
            <person name="Hirano S."/>
            <person name="Sato A."/>
            <person name="Takeuchi K."/>
            <person name="Yasuda T."/>
            <person name="Terahara T."/>
            <person name="Hamada M."/>
            <person name="Kobayashi T."/>
        </authorList>
    </citation>
    <scope>NUCLEOTIDE SEQUENCE</scope>
    <source>
        <strain evidence="2">B-399</strain>
    </source>
</reference>
<dbReference type="InterPro" id="IPR029068">
    <property type="entry name" value="Glyas_Bleomycin-R_OHBP_Dase"/>
</dbReference>
<dbReference type="PANTHER" id="PTHR34109">
    <property type="entry name" value="BNAUNNG04460D PROTEIN-RELATED"/>
    <property type="match status" value="1"/>
</dbReference>
<dbReference type="EMBL" id="BROH01000008">
    <property type="protein sequence ID" value="GKY88806.1"/>
    <property type="molecule type" value="Genomic_DNA"/>
</dbReference>
<dbReference type="InterPro" id="IPR037523">
    <property type="entry name" value="VOC_core"/>
</dbReference>
<comment type="caution">
    <text evidence="2">The sequence shown here is derived from an EMBL/GenBank/DDBJ whole genome shotgun (WGS) entry which is preliminary data.</text>
</comment>
<organism evidence="2 3">
    <name type="scientific">Sinisalibacter aestuarii</name>
    <dbReference type="NCBI Taxonomy" id="2949426"/>
    <lineage>
        <taxon>Bacteria</taxon>
        <taxon>Pseudomonadati</taxon>
        <taxon>Pseudomonadota</taxon>
        <taxon>Alphaproteobacteria</taxon>
        <taxon>Rhodobacterales</taxon>
        <taxon>Roseobacteraceae</taxon>
        <taxon>Sinisalibacter</taxon>
    </lineage>
</organism>
<protein>
    <submittedName>
        <fullName evidence="2">Glycosylase</fullName>
    </submittedName>
</protein>
<dbReference type="Gene3D" id="3.30.720.120">
    <property type="match status" value="1"/>
</dbReference>
<evidence type="ECO:0000313" key="2">
    <source>
        <dbReference type="EMBL" id="GKY88806.1"/>
    </source>
</evidence>
<dbReference type="RefSeq" id="WP_281842849.1">
    <property type="nucleotide sequence ID" value="NZ_BROH01000008.1"/>
</dbReference>